<name>A0ABQ7G899_DUNSA</name>
<feature type="coiled-coil region" evidence="1">
    <location>
        <begin position="4"/>
        <end position="33"/>
    </location>
</feature>
<accession>A0ABQ7G899</accession>
<feature type="compositionally biased region" description="Basic and acidic residues" evidence="2">
    <location>
        <begin position="103"/>
        <end position="112"/>
    </location>
</feature>
<dbReference type="PANTHER" id="PTHR47031:SF3">
    <property type="entry name" value="SAP DOMAIN-CONTAINING PROTEIN"/>
    <property type="match status" value="1"/>
</dbReference>
<reference evidence="3" key="1">
    <citation type="submission" date="2017-08" db="EMBL/GenBank/DDBJ databases">
        <authorList>
            <person name="Polle J.E."/>
            <person name="Barry K."/>
            <person name="Cushman J."/>
            <person name="Schmutz J."/>
            <person name="Tran D."/>
            <person name="Hathwaick L.T."/>
            <person name="Yim W.C."/>
            <person name="Jenkins J."/>
            <person name="Mckie-Krisberg Z.M."/>
            <person name="Prochnik S."/>
            <person name="Lindquist E."/>
            <person name="Dockter R.B."/>
            <person name="Adam C."/>
            <person name="Molina H."/>
            <person name="Bunkerborg J."/>
            <person name="Jin E."/>
            <person name="Buchheim M."/>
            <person name="Magnuson J."/>
        </authorList>
    </citation>
    <scope>NUCLEOTIDE SEQUENCE</scope>
    <source>
        <strain evidence="3">CCAP 19/18</strain>
    </source>
</reference>
<comment type="caution">
    <text evidence="3">The sequence shown here is derived from an EMBL/GenBank/DDBJ whole genome shotgun (WGS) entry which is preliminary data.</text>
</comment>
<sequence length="165" mass="17647">MGIVAAAKAAMAAAAAEAEAARQKRMRLNAEAAGVARGTEGGAAGAAEDMAVDAVPTLDSLFRKTAAKPAIYWLPLTEEEVARKKRREREFGQREPPPGMGMDPRDRRDFGDAWRSSGLEPLAYNGPSAALPPPPALPLPPPRSPPRSSSRRGELPGNSWGRRRR</sequence>
<proteinExistence type="predicted"/>
<keyword evidence="1" id="KW-0175">Coiled coil</keyword>
<dbReference type="Proteomes" id="UP000815325">
    <property type="component" value="Unassembled WGS sequence"/>
</dbReference>
<dbReference type="Pfam" id="PF16294">
    <property type="entry name" value="RSB_motif"/>
    <property type="match status" value="1"/>
</dbReference>
<evidence type="ECO:0000256" key="2">
    <source>
        <dbReference type="SAM" id="MobiDB-lite"/>
    </source>
</evidence>
<evidence type="ECO:0000313" key="3">
    <source>
        <dbReference type="EMBL" id="KAF5830832.1"/>
    </source>
</evidence>
<dbReference type="PANTHER" id="PTHR47031">
    <property type="entry name" value="SAP DNA-BINDING DOMAIN-CONTAINING PROTEIN"/>
    <property type="match status" value="1"/>
</dbReference>
<gene>
    <name evidence="3" type="ORF">DUNSADRAFT_13980</name>
</gene>
<organism evidence="3 4">
    <name type="scientific">Dunaliella salina</name>
    <name type="common">Green alga</name>
    <name type="synonym">Protococcus salinus</name>
    <dbReference type="NCBI Taxonomy" id="3046"/>
    <lineage>
        <taxon>Eukaryota</taxon>
        <taxon>Viridiplantae</taxon>
        <taxon>Chlorophyta</taxon>
        <taxon>core chlorophytes</taxon>
        <taxon>Chlorophyceae</taxon>
        <taxon>CS clade</taxon>
        <taxon>Chlamydomonadales</taxon>
        <taxon>Dunaliellaceae</taxon>
        <taxon>Dunaliella</taxon>
    </lineage>
</organism>
<evidence type="ECO:0000256" key="1">
    <source>
        <dbReference type="SAM" id="Coils"/>
    </source>
</evidence>
<feature type="compositionally biased region" description="Pro residues" evidence="2">
    <location>
        <begin position="130"/>
        <end position="145"/>
    </location>
</feature>
<dbReference type="InterPro" id="IPR032552">
    <property type="entry name" value="RSB_motif"/>
</dbReference>
<dbReference type="EMBL" id="MU070002">
    <property type="protein sequence ID" value="KAF5830832.1"/>
    <property type="molecule type" value="Genomic_DNA"/>
</dbReference>
<protein>
    <submittedName>
        <fullName evidence="3">Uncharacterized protein</fullName>
    </submittedName>
</protein>
<keyword evidence="4" id="KW-1185">Reference proteome</keyword>
<feature type="region of interest" description="Disordered" evidence="2">
    <location>
        <begin position="78"/>
        <end position="165"/>
    </location>
</feature>
<evidence type="ECO:0000313" key="4">
    <source>
        <dbReference type="Proteomes" id="UP000815325"/>
    </source>
</evidence>